<feature type="domain" description="Thioesterase" evidence="1">
    <location>
        <begin position="33"/>
        <end position="283"/>
    </location>
</feature>
<name>A0A1M6QRG0_PARC5</name>
<dbReference type="InterPro" id="IPR029058">
    <property type="entry name" value="AB_hydrolase_fold"/>
</dbReference>
<dbReference type="STRING" id="1121301.SAMN02745912_02689"/>
<dbReference type="Pfam" id="PF00975">
    <property type="entry name" value="Thioesterase"/>
    <property type="match status" value="1"/>
</dbReference>
<dbReference type="RefSeq" id="WP_073151016.1">
    <property type="nucleotide sequence ID" value="NZ_FRAG01000038.1"/>
</dbReference>
<keyword evidence="3" id="KW-1185">Reference proteome</keyword>
<dbReference type="OrthoDB" id="9757538at2"/>
<dbReference type="InterPro" id="IPR001031">
    <property type="entry name" value="Thioesterase"/>
</dbReference>
<dbReference type="Proteomes" id="UP000184465">
    <property type="component" value="Unassembled WGS sequence"/>
</dbReference>
<dbReference type="AlphaFoldDB" id="A0A1M6QRG0"/>
<evidence type="ECO:0000259" key="1">
    <source>
        <dbReference type="Pfam" id="PF00975"/>
    </source>
</evidence>
<reference evidence="2 3" key="1">
    <citation type="submission" date="2016-11" db="EMBL/GenBank/DDBJ databases">
        <authorList>
            <person name="Jaros S."/>
            <person name="Januszkiewicz K."/>
            <person name="Wedrychowicz H."/>
        </authorList>
    </citation>
    <scope>NUCLEOTIDE SEQUENCE [LARGE SCALE GENOMIC DNA]</scope>
    <source>
        <strain evidence="2 3">DSM 15212</strain>
    </source>
</reference>
<evidence type="ECO:0000313" key="3">
    <source>
        <dbReference type="Proteomes" id="UP000184465"/>
    </source>
</evidence>
<protein>
    <submittedName>
        <fullName evidence="2">Thioesterase domain-containing protein</fullName>
    </submittedName>
</protein>
<sequence length="296" mass="34924">MMKKNNTTKVNYKYHCKRKVIKFKKNLDADKKFFWIHNGAGRLEAYFLLSELIRNDFDVYGVALSTEIGFVPKKITIQNIAKKYIEEIKRLQPRGPYYIAGWCLGGNIAFEMAAQLEQAGEEIGFCGLFNTHPPKYFSQIHPKDFSMESEIDYVCKFITNGKLREKLINCNEVHQFWDIIKNELKDDDFNKELFIEMDNWGLTHNIPNVEKASLYDMFYGINIIRTLHDARVFYTPEYKLKSSVYMFNAKKEPIERISDWNKYCYNLSICEVEGDHFSMFDERNVDLLSIKLNQLL</sequence>
<dbReference type="EMBL" id="FRAG01000038">
    <property type="protein sequence ID" value="SHK22872.1"/>
    <property type="molecule type" value="Genomic_DNA"/>
</dbReference>
<accession>A0A1M6QRG0</accession>
<organism evidence="2 3">
    <name type="scientific">Paramaledivibacter caminithermalis (strain DSM 15212 / CIP 107654 / DViRD3)</name>
    <name type="common">Clostridium caminithermale</name>
    <dbReference type="NCBI Taxonomy" id="1121301"/>
    <lineage>
        <taxon>Bacteria</taxon>
        <taxon>Bacillati</taxon>
        <taxon>Bacillota</taxon>
        <taxon>Clostridia</taxon>
        <taxon>Peptostreptococcales</taxon>
        <taxon>Caminicellaceae</taxon>
        <taxon>Paramaledivibacter</taxon>
    </lineage>
</organism>
<dbReference type="Gene3D" id="3.40.50.1820">
    <property type="entry name" value="alpha/beta hydrolase"/>
    <property type="match status" value="1"/>
</dbReference>
<proteinExistence type="predicted"/>
<evidence type="ECO:0000313" key="2">
    <source>
        <dbReference type="EMBL" id="SHK22872.1"/>
    </source>
</evidence>
<gene>
    <name evidence="2" type="ORF">SAMN02745912_02689</name>
</gene>
<dbReference type="SUPFAM" id="SSF53474">
    <property type="entry name" value="alpha/beta-Hydrolases"/>
    <property type="match status" value="1"/>
</dbReference>